<evidence type="ECO:0000256" key="5">
    <source>
        <dbReference type="PIRSR" id="PIRSR036492-1"/>
    </source>
</evidence>
<dbReference type="InParanoid" id="S8F429"/>
<dbReference type="OrthoDB" id="440325at2759"/>
<dbReference type="Proteomes" id="UP000015241">
    <property type="component" value="Unassembled WGS sequence"/>
</dbReference>
<dbReference type="PROSITE" id="PS00687">
    <property type="entry name" value="ALDEHYDE_DEHYDR_GLU"/>
    <property type="match status" value="1"/>
</dbReference>
<proteinExistence type="inferred from homology"/>
<feature type="domain" description="Aldehyde dehydrogenase" evidence="8">
    <location>
        <begin position="9"/>
        <end position="438"/>
    </location>
</feature>
<evidence type="ECO:0000256" key="7">
    <source>
        <dbReference type="RuleBase" id="RU003345"/>
    </source>
</evidence>
<organism evidence="9 10">
    <name type="scientific">Fomitopsis schrenkii</name>
    <name type="common">Brown rot fungus</name>
    <dbReference type="NCBI Taxonomy" id="2126942"/>
    <lineage>
        <taxon>Eukaryota</taxon>
        <taxon>Fungi</taxon>
        <taxon>Dikarya</taxon>
        <taxon>Basidiomycota</taxon>
        <taxon>Agaricomycotina</taxon>
        <taxon>Agaricomycetes</taxon>
        <taxon>Polyporales</taxon>
        <taxon>Fomitopsis</taxon>
    </lineage>
</organism>
<dbReference type="PANTHER" id="PTHR43570:SF16">
    <property type="entry name" value="ALDEHYDE DEHYDROGENASE TYPE III, ISOFORM Q"/>
    <property type="match status" value="1"/>
</dbReference>
<dbReference type="GO" id="GO:0005737">
    <property type="term" value="C:cytoplasm"/>
    <property type="evidence" value="ECO:0007669"/>
    <property type="project" value="TreeGrafter"/>
</dbReference>
<evidence type="ECO:0000256" key="6">
    <source>
        <dbReference type="PROSITE-ProRule" id="PRU10007"/>
    </source>
</evidence>
<dbReference type="PIRSF" id="PIRSF036492">
    <property type="entry name" value="ALDH"/>
    <property type="match status" value="1"/>
</dbReference>
<dbReference type="Gene3D" id="3.40.309.10">
    <property type="entry name" value="Aldehyde Dehydrogenase, Chain A, domain 2"/>
    <property type="match status" value="1"/>
</dbReference>
<evidence type="ECO:0000313" key="9">
    <source>
        <dbReference type="EMBL" id="EPS93679.1"/>
    </source>
</evidence>
<dbReference type="PROSITE" id="PS00070">
    <property type="entry name" value="ALDEHYDE_DEHYDR_CYS"/>
    <property type="match status" value="1"/>
</dbReference>
<dbReference type="EMBL" id="KE504261">
    <property type="protein sequence ID" value="EPS93679.1"/>
    <property type="molecule type" value="Genomic_DNA"/>
</dbReference>
<accession>S8F429</accession>
<evidence type="ECO:0000313" key="10">
    <source>
        <dbReference type="Proteomes" id="UP000015241"/>
    </source>
</evidence>
<dbReference type="FunFam" id="3.40.605.10:FF:000004">
    <property type="entry name" value="Aldehyde dehydrogenase"/>
    <property type="match status" value="1"/>
</dbReference>
<dbReference type="GO" id="GO:0006081">
    <property type="term" value="P:aldehyde metabolic process"/>
    <property type="evidence" value="ECO:0007669"/>
    <property type="project" value="InterPro"/>
</dbReference>
<feature type="active site" evidence="5 6">
    <location>
        <position position="218"/>
    </location>
</feature>
<dbReference type="FunFam" id="3.40.309.10:FF:000025">
    <property type="entry name" value="Aldehyde dehydrogenase"/>
    <property type="match status" value="1"/>
</dbReference>
<reference evidence="9 10" key="1">
    <citation type="journal article" date="2012" name="Science">
        <title>The Paleozoic origin of enzymatic lignin decomposition reconstructed from 31 fungal genomes.</title>
        <authorList>
            <person name="Floudas D."/>
            <person name="Binder M."/>
            <person name="Riley R."/>
            <person name="Barry K."/>
            <person name="Blanchette R.A."/>
            <person name="Henrissat B."/>
            <person name="Martinez A.T."/>
            <person name="Otillar R."/>
            <person name="Spatafora J.W."/>
            <person name="Yadav J.S."/>
            <person name="Aerts A."/>
            <person name="Benoit I."/>
            <person name="Boyd A."/>
            <person name="Carlson A."/>
            <person name="Copeland A."/>
            <person name="Coutinho P.M."/>
            <person name="de Vries R.P."/>
            <person name="Ferreira P."/>
            <person name="Findley K."/>
            <person name="Foster B."/>
            <person name="Gaskell J."/>
            <person name="Glotzer D."/>
            <person name="Gorecki P."/>
            <person name="Heitman J."/>
            <person name="Hesse C."/>
            <person name="Hori C."/>
            <person name="Igarashi K."/>
            <person name="Jurgens J.A."/>
            <person name="Kallen N."/>
            <person name="Kersten P."/>
            <person name="Kohler A."/>
            <person name="Kuees U."/>
            <person name="Kumar T.K.A."/>
            <person name="Kuo A."/>
            <person name="LaButti K."/>
            <person name="Larrondo L.F."/>
            <person name="Lindquist E."/>
            <person name="Ling A."/>
            <person name="Lombard V."/>
            <person name="Lucas S."/>
            <person name="Lundell T."/>
            <person name="Martin R."/>
            <person name="McLaughlin D.J."/>
            <person name="Morgenstern I."/>
            <person name="Morin E."/>
            <person name="Murat C."/>
            <person name="Nagy L.G."/>
            <person name="Nolan M."/>
            <person name="Ohm R.A."/>
            <person name="Patyshakuliyeva A."/>
            <person name="Rokas A."/>
            <person name="Ruiz-Duenas F.J."/>
            <person name="Sabat G."/>
            <person name="Salamov A."/>
            <person name="Samejima M."/>
            <person name="Schmutz J."/>
            <person name="Slot J.C."/>
            <person name="St John F."/>
            <person name="Stenlid J."/>
            <person name="Sun H."/>
            <person name="Sun S."/>
            <person name="Syed K."/>
            <person name="Tsang A."/>
            <person name="Wiebenga A."/>
            <person name="Young D."/>
            <person name="Pisabarro A."/>
            <person name="Eastwood D.C."/>
            <person name="Martin F."/>
            <person name="Cullen D."/>
            <person name="Grigoriev I.V."/>
            <person name="Hibbett D.S."/>
        </authorList>
    </citation>
    <scope>NUCLEOTIDE SEQUENCE</scope>
    <source>
        <strain evidence="10">FP-58527</strain>
    </source>
</reference>
<dbReference type="SUPFAM" id="SSF53720">
    <property type="entry name" value="ALDH-like"/>
    <property type="match status" value="1"/>
</dbReference>
<feature type="active site" evidence="5">
    <location>
        <position position="252"/>
    </location>
</feature>
<comment type="similarity">
    <text evidence="1 4 7">Belongs to the aldehyde dehydrogenase family.</text>
</comment>
<dbReference type="InterPro" id="IPR012394">
    <property type="entry name" value="Aldehyde_DH_NAD(P)"/>
</dbReference>
<dbReference type="PANTHER" id="PTHR43570">
    <property type="entry name" value="ALDEHYDE DEHYDROGENASE"/>
    <property type="match status" value="1"/>
</dbReference>
<evidence type="ECO:0000256" key="1">
    <source>
        <dbReference type="ARBA" id="ARBA00009986"/>
    </source>
</evidence>
<keyword evidence="2 4" id="KW-0560">Oxidoreductase</keyword>
<protein>
    <recommendedName>
        <fullName evidence="4">Aldehyde dehydrogenase</fullName>
    </recommendedName>
</protein>
<dbReference type="InterPro" id="IPR016163">
    <property type="entry name" value="Ald_DH_C"/>
</dbReference>
<dbReference type="Gene3D" id="3.40.605.10">
    <property type="entry name" value="Aldehyde Dehydrogenase, Chain A, domain 1"/>
    <property type="match status" value="1"/>
</dbReference>
<dbReference type="InterPro" id="IPR016162">
    <property type="entry name" value="Ald_DH_N"/>
</dbReference>
<evidence type="ECO:0000256" key="4">
    <source>
        <dbReference type="PIRNR" id="PIRNR036492"/>
    </source>
</evidence>
<keyword evidence="3" id="KW-0520">NAD</keyword>
<dbReference type="GO" id="GO:0004029">
    <property type="term" value="F:aldehyde dehydrogenase (NAD+) activity"/>
    <property type="evidence" value="ECO:0007669"/>
    <property type="project" value="TreeGrafter"/>
</dbReference>
<dbReference type="eggNOG" id="KOG2456">
    <property type="taxonomic scope" value="Eukaryota"/>
</dbReference>
<name>S8F429_FOMSC</name>
<dbReference type="InterPro" id="IPR029510">
    <property type="entry name" value="Ald_DH_CS_GLU"/>
</dbReference>
<dbReference type="HOGENOM" id="CLU_005391_3_1_1"/>
<dbReference type="InterPro" id="IPR016160">
    <property type="entry name" value="Ald_DH_CS_CYS"/>
</dbReference>
<evidence type="ECO:0000256" key="2">
    <source>
        <dbReference type="ARBA" id="ARBA00023002"/>
    </source>
</evidence>
<evidence type="ECO:0000259" key="8">
    <source>
        <dbReference type="Pfam" id="PF00171"/>
    </source>
</evidence>
<dbReference type="CDD" id="cd07135">
    <property type="entry name" value="ALDH_F14-YMR110C"/>
    <property type="match status" value="1"/>
</dbReference>
<sequence>MSKLEYTPVEEIPKIHADLRRGFRTGKTKSIDYRRDQLLRLAWLLQDNRKRFQDALLADLGRPHPESNLVEIDPTIAEVVEAYHSVKKWAATEKAAFSATWFAMNPAVRKEPKGVVLIIAPFNYPVLLLLGPMASAIAAGCAVLVKPSELTPASSALMAELISSHLDQDLFRLVNGAVPETTKLLELPWDHILYTGSGRVGKIVSRAAAEHLTPVTLELGGKSAVVIDPRCDLPTAARRILWGKVANSGQICLAPDYILVPRDFQETFVAALQRAFNEFFPVDPLKAPEGTMAHIISDAHVQRLKRLLDETRGTIVFGGQVDTERKFIVPTVVKDVKTDDALMSEEIFGPILPVVPVEGVDDAIEIINSRDHPLAVYVFTKDAKFKEKVFDNTQSGAAIANEVVIHLAVDHLPFGGIGPSGSGYTTGKYGFDTFTHLRATIDNPSWVDKLLMSGRYPPYNRGAIEKLNKMSAPRLPPRPGLVTKMKWRSIAPVASA</sequence>
<keyword evidence="10" id="KW-1185">Reference proteome</keyword>
<dbReference type="InterPro" id="IPR015590">
    <property type="entry name" value="Aldehyde_DH_dom"/>
</dbReference>
<dbReference type="AlphaFoldDB" id="S8F429"/>
<evidence type="ECO:0000256" key="3">
    <source>
        <dbReference type="ARBA" id="ARBA00023027"/>
    </source>
</evidence>
<gene>
    <name evidence="9" type="ORF">FOMPIDRAFT_1055749</name>
</gene>
<dbReference type="InterPro" id="IPR016161">
    <property type="entry name" value="Ald_DH/histidinol_DH"/>
</dbReference>
<dbReference type="Pfam" id="PF00171">
    <property type="entry name" value="Aldedh"/>
    <property type="match status" value="1"/>
</dbReference>
<dbReference type="STRING" id="743788.S8F429"/>